<evidence type="ECO:0000313" key="1">
    <source>
        <dbReference type="EMBL" id="MDI3236456.1"/>
    </source>
</evidence>
<gene>
    <name evidence="1" type="ORF">QK289_15680</name>
</gene>
<protein>
    <submittedName>
        <fullName evidence="1">Uncharacterized protein</fullName>
    </submittedName>
</protein>
<accession>A0ABT6R851</accession>
<reference evidence="1 2" key="1">
    <citation type="submission" date="2023-04" db="EMBL/GenBank/DDBJ databases">
        <title>Antarctic isolates genomes.</title>
        <authorList>
            <person name="Dimov S.G."/>
        </authorList>
    </citation>
    <scope>NUCLEOTIDE SEQUENCE [LARGE SCALE GENOMIC DNA]</scope>
    <source>
        <strain evidence="1 2">AL19</strain>
    </source>
</reference>
<dbReference type="RefSeq" id="WP_282357494.1">
    <property type="nucleotide sequence ID" value="NZ_JASBQV010000041.1"/>
</dbReference>
<dbReference type="EMBL" id="JASBQV010000041">
    <property type="protein sequence ID" value="MDI3236456.1"/>
    <property type="molecule type" value="Genomic_DNA"/>
</dbReference>
<keyword evidence="2" id="KW-1185">Reference proteome</keyword>
<name>A0ABT6R851_9BACL</name>
<evidence type="ECO:0000313" key="2">
    <source>
        <dbReference type="Proteomes" id="UP001243286"/>
    </source>
</evidence>
<proteinExistence type="predicted"/>
<sequence length="159" mass="18608">MTTTNLMIASGLHDDFNHRLLNIRNDIEKLQKDYGLHLEHLTMNLSDPNEYFLYHELQMIMYHLNDSYEDINYLNRPIIAEGTPNLSENHQMLLVDGHLVNLREPVEVKLLEENVWFKTWVMPLENDFGFTAFGSNSSPGQMQSASKIECVMRLRDCHQ</sequence>
<organism evidence="1 2">
    <name type="scientific">Exiguobacterium antarcticum</name>
    <dbReference type="NCBI Taxonomy" id="132920"/>
    <lineage>
        <taxon>Bacteria</taxon>
        <taxon>Bacillati</taxon>
        <taxon>Bacillota</taxon>
        <taxon>Bacilli</taxon>
        <taxon>Bacillales</taxon>
        <taxon>Bacillales Family XII. Incertae Sedis</taxon>
        <taxon>Exiguobacterium</taxon>
    </lineage>
</organism>
<comment type="caution">
    <text evidence="1">The sequence shown here is derived from an EMBL/GenBank/DDBJ whole genome shotgun (WGS) entry which is preliminary data.</text>
</comment>
<dbReference type="Proteomes" id="UP001243286">
    <property type="component" value="Unassembled WGS sequence"/>
</dbReference>